<dbReference type="AlphaFoldDB" id="A0A9N8YLU3"/>
<proteinExistence type="predicted"/>
<sequence length="73" mass="8528">MPQLSKRVLQLKKSREIRKAKHQYNTNNEADNEVDNEVDNEASDEANNFFKRLLQIVPEIKEMSKTNTMESCS</sequence>
<reference evidence="1" key="1">
    <citation type="submission" date="2021-06" db="EMBL/GenBank/DDBJ databases">
        <authorList>
            <person name="Kallberg Y."/>
            <person name="Tangrot J."/>
            <person name="Rosling A."/>
        </authorList>
    </citation>
    <scope>NUCLEOTIDE SEQUENCE</scope>
    <source>
        <strain evidence="1">CL551</strain>
    </source>
</reference>
<accession>A0A9N8YLU3</accession>
<protein>
    <submittedName>
        <fullName evidence="1">8746_t:CDS:1</fullName>
    </submittedName>
</protein>
<keyword evidence="2" id="KW-1185">Reference proteome</keyword>
<comment type="caution">
    <text evidence="1">The sequence shown here is derived from an EMBL/GenBank/DDBJ whole genome shotgun (WGS) entry which is preliminary data.</text>
</comment>
<evidence type="ECO:0000313" key="1">
    <source>
        <dbReference type="EMBL" id="CAG8442064.1"/>
    </source>
</evidence>
<name>A0A9N8YLU3_9GLOM</name>
<dbReference type="EMBL" id="CAJVPV010000087">
    <property type="protein sequence ID" value="CAG8442064.1"/>
    <property type="molecule type" value="Genomic_DNA"/>
</dbReference>
<evidence type="ECO:0000313" key="2">
    <source>
        <dbReference type="Proteomes" id="UP000789342"/>
    </source>
</evidence>
<organism evidence="1 2">
    <name type="scientific">Acaulospora morrowiae</name>
    <dbReference type="NCBI Taxonomy" id="94023"/>
    <lineage>
        <taxon>Eukaryota</taxon>
        <taxon>Fungi</taxon>
        <taxon>Fungi incertae sedis</taxon>
        <taxon>Mucoromycota</taxon>
        <taxon>Glomeromycotina</taxon>
        <taxon>Glomeromycetes</taxon>
        <taxon>Diversisporales</taxon>
        <taxon>Acaulosporaceae</taxon>
        <taxon>Acaulospora</taxon>
    </lineage>
</organism>
<dbReference type="Proteomes" id="UP000789342">
    <property type="component" value="Unassembled WGS sequence"/>
</dbReference>
<gene>
    <name evidence="1" type="ORF">AMORRO_LOCUS361</name>
</gene>